<dbReference type="GO" id="GO:0006310">
    <property type="term" value="P:DNA recombination"/>
    <property type="evidence" value="ECO:0007669"/>
    <property type="project" value="UniProtKB-KW"/>
</dbReference>
<dbReference type="SUPFAM" id="SSF56349">
    <property type="entry name" value="DNA breaking-rejoining enzymes"/>
    <property type="match status" value="1"/>
</dbReference>
<keyword evidence="3" id="KW-1185">Reference proteome</keyword>
<dbReference type="EMBL" id="NIDE01000001">
    <property type="protein sequence ID" value="OWK46486.1"/>
    <property type="molecule type" value="Genomic_DNA"/>
</dbReference>
<name>A0A225E8T1_9BACT</name>
<evidence type="ECO:0008006" key="4">
    <source>
        <dbReference type="Google" id="ProtNLM"/>
    </source>
</evidence>
<dbReference type="CDD" id="cd00397">
    <property type="entry name" value="DNA_BRE_C"/>
    <property type="match status" value="1"/>
</dbReference>
<dbReference type="OrthoDB" id="297858at2"/>
<evidence type="ECO:0000313" key="3">
    <source>
        <dbReference type="Proteomes" id="UP000214646"/>
    </source>
</evidence>
<proteinExistence type="predicted"/>
<accession>A0A225E8T1</accession>
<comment type="caution">
    <text evidence="2">The sequence shown here is derived from an EMBL/GenBank/DDBJ whole genome shotgun (WGS) entry which is preliminary data.</text>
</comment>
<dbReference type="RefSeq" id="WP_088251706.1">
    <property type="nucleotide sequence ID" value="NZ_NIDE01000001.1"/>
</dbReference>
<gene>
    <name evidence="2" type="ORF">FRUB_00185</name>
</gene>
<dbReference type="Gene3D" id="1.10.443.10">
    <property type="entry name" value="Intergrase catalytic core"/>
    <property type="match status" value="1"/>
</dbReference>
<dbReference type="InterPro" id="IPR013762">
    <property type="entry name" value="Integrase-like_cat_sf"/>
</dbReference>
<dbReference type="AlphaFoldDB" id="A0A225E8T1"/>
<protein>
    <recommendedName>
        <fullName evidence="4">Tyr recombinase domain-containing protein</fullName>
    </recommendedName>
</protein>
<sequence length="413" mass="47082">MGRQAKFTFPLQDGRQVGASFKVRGGYLRVQFPHPSEAGKYVEASTGIEVPKGWVKSRNPPNDVFTAAAKIILKVYSPTLPAKVRSPSWDKVITELPAAASLRDKSLETYLSIIRIFRTYVSESKGPGDVTVEIAKSFRFQYGKESFKRSKKSTAKTYERSAKTIENAVRRLHGLWNHLKNIGYVESNPWDSVPRPTVPKKLVRIPTEDTFDAFTCWLKERYPSWELPSLFVLVKAMAGCRSMDLCSVKSHQLRDGILCIEPGQDKTHRQRIIPLPPDVFRKLDALKGPTYLWESYIEDAKKYRPGSRNRSDFQPRTLFWAINNIFREWNEAHPDRKLKPHDLRKRAITLTTLATQSVDQTAEAIGIDPATARRYYVDAKTAFDGQELLKRMATILRPQRDTAPELGQSDTPK</sequence>
<keyword evidence="1" id="KW-0233">DNA recombination</keyword>
<dbReference type="InterPro" id="IPR011010">
    <property type="entry name" value="DNA_brk_join_enz"/>
</dbReference>
<reference evidence="3" key="1">
    <citation type="submission" date="2017-06" db="EMBL/GenBank/DDBJ databases">
        <title>Genome analysis of Fimbriiglobus ruber SP5, the first member of the order Planctomycetales with confirmed chitinolytic capability.</title>
        <authorList>
            <person name="Ravin N.V."/>
            <person name="Rakitin A.L."/>
            <person name="Ivanova A.A."/>
            <person name="Beletsky A.V."/>
            <person name="Kulichevskaya I.S."/>
            <person name="Mardanov A.V."/>
            <person name="Dedysh S.N."/>
        </authorList>
    </citation>
    <scope>NUCLEOTIDE SEQUENCE [LARGE SCALE GENOMIC DNA]</scope>
    <source>
        <strain evidence="3">SP5</strain>
    </source>
</reference>
<organism evidence="2 3">
    <name type="scientific">Fimbriiglobus ruber</name>
    <dbReference type="NCBI Taxonomy" id="1908690"/>
    <lineage>
        <taxon>Bacteria</taxon>
        <taxon>Pseudomonadati</taxon>
        <taxon>Planctomycetota</taxon>
        <taxon>Planctomycetia</taxon>
        <taxon>Gemmatales</taxon>
        <taxon>Gemmataceae</taxon>
        <taxon>Fimbriiglobus</taxon>
    </lineage>
</organism>
<evidence type="ECO:0000313" key="2">
    <source>
        <dbReference type="EMBL" id="OWK46486.1"/>
    </source>
</evidence>
<dbReference type="GO" id="GO:0003677">
    <property type="term" value="F:DNA binding"/>
    <property type="evidence" value="ECO:0007669"/>
    <property type="project" value="InterPro"/>
</dbReference>
<evidence type="ECO:0000256" key="1">
    <source>
        <dbReference type="ARBA" id="ARBA00023172"/>
    </source>
</evidence>
<dbReference type="Proteomes" id="UP000214646">
    <property type="component" value="Unassembled WGS sequence"/>
</dbReference>
<dbReference type="GO" id="GO:0015074">
    <property type="term" value="P:DNA integration"/>
    <property type="evidence" value="ECO:0007669"/>
    <property type="project" value="InterPro"/>
</dbReference>